<evidence type="ECO:0000256" key="1">
    <source>
        <dbReference type="SAM" id="MobiDB-lite"/>
    </source>
</evidence>
<dbReference type="OMA" id="IFATADP"/>
<organism evidence="2 3">
    <name type="scientific">Aspergillus terreus (strain NIH 2624 / FGSC A1156)</name>
    <dbReference type="NCBI Taxonomy" id="341663"/>
    <lineage>
        <taxon>Eukaryota</taxon>
        <taxon>Fungi</taxon>
        <taxon>Dikarya</taxon>
        <taxon>Ascomycota</taxon>
        <taxon>Pezizomycotina</taxon>
        <taxon>Eurotiomycetes</taxon>
        <taxon>Eurotiomycetidae</taxon>
        <taxon>Eurotiales</taxon>
        <taxon>Aspergillaceae</taxon>
        <taxon>Aspergillus</taxon>
        <taxon>Aspergillus subgen. Circumdati</taxon>
    </lineage>
</organism>
<feature type="region of interest" description="Disordered" evidence="1">
    <location>
        <begin position="292"/>
        <end position="328"/>
    </location>
</feature>
<dbReference type="VEuPathDB" id="FungiDB:ATEG_01222"/>
<dbReference type="RefSeq" id="XP_001208587.1">
    <property type="nucleotide sequence ID" value="XM_001208587.1"/>
</dbReference>
<feature type="region of interest" description="Disordered" evidence="1">
    <location>
        <begin position="164"/>
        <end position="258"/>
    </location>
</feature>
<dbReference type="EMBL" id="CH476595">
    <property type="protein sequence ID" value="EAU37979.1"/>
    <property type="molecule type" value="Genomic_DNA"/>
</dbReference>
<gene>
    <name evidence="2" type="ORF">ATEG_01222</name>
</gene>
<dbReference type="PANTHER" id="PTHR39610:SF2">
    <property type="entry name" value="BZIP DOMAIN-CONTAINING PROTEIN"/>
    <property type="match status" value="1"/>
</dbReference>
<evidence type="ECO:0000313" key="3">
    <source>
        <dbReference type="Proteomes" id="UP000007963"/>
    </source>
</evidence>
<feature type="region of interest" description="Disordered" evidence="1">
    <location>
        <begin position="1"/>
        <end position="149"/>
    </location>
</feature>
<feature type="compositionally biased region" description="Basic and acidic residues" evidence="1">
    <location>
        <begin position="80"/>
        <end position="96"/>
    </location>
</feature>
<accession>Q0CYL2</accession>
<dbReference type="GeneID" id="4315817"/>
<dbReference type="OrthoDB" id="5407781at2759"/>
<feature type="compositionally biased region" description="Low complexity" evidence="1">
    <location>
        <begin position="299"/>
        <end position="312"/>
    </location>
</feature>
<name>Q0CYL2_ASPTN</name>
<protein>
    <submittedName>
        <fullName evidence="2">Uncharacterized protein</fullName>
    </submittedName>
</protein>
<dbReference type="HOGENOM" id="CLU_053549_1_0_1"/>
<sequence length="328" mass="35534">MCPDINSLPPSRPSSRPSSTSPQQSRNRPSSSNTSQPASSSVAPRTPANMNGSSNQSHMNRRGNPRGPRRYSATPWEIVDIERRRSGGGDGEHIDDSVPTSDNHRHVFRTSSPSSLGGSPIITTGDPHHQRAPSLGELHQELENEQEAQVNRLLQMIRSQQTQLQQLQQQQHNTHGTVVDDSAPSDRSSSIPPVPPLPPLSGTSNRSSLSHRRPSRPSSQTASPPSLRPLADHPRGPETLEWVTGTSPSQTRRSSRDETAFYQAEAAMLGRENQILRQRIRELERQVSELTVSAAERSATPPAAEGAATTDPHATVGAGSAGEFTDKP</sequence>
<dbReference type="eggNOG" id="ENOG502S92C">
    <property type="taxonomic scope" value="Eukaryota"/>
</dbReference>
<feature type="compositionally biased region" description="Low complexity" evidence="1">
    <location>
        <begin position="13"/>
        <end position="41"/>
    </location>
</feature>
<feature type="compositionally biased region" description="Polar residues" evidence="1">
    <location>
        <begin position="48"/>
        <end position="58"/>
    </location>
</feature>
<dbReference type="PANTHER" id="PTHR39610">
    <property type="entry name" value="BZIP DOMAIN-CONTAINING PROTEIN-RELATED"/>
    <property type="match status" value="1"/>
</dbReference>
<feature type="compositionally biased region" description="Low complexity" evidence="1">
    <location>
        <begin position="110"/>
        <end position="123"/>
    </location>
</feature>
<reference evidence="3" key="1">
    <citation type="submission" date="2005-09" db="EMBL/GenBank/DDBJ databases">
        <title>Annotation of the Aspergillus terreus NIH2624 genome.</title>
        <authorList>
            <person name="Birren B.W."/>
            <person name="Lander E.S."/>
            <person name="Galagan J.E."/>
            <person name="Nusbaum C."/>
            <person name="Devon K."/>
            <person name="Henn M."/>
            <person name="Ma L.-J."/>
            <person name="Jaffe D.B."/>
            <person name="Butler J."/>
            <person name="Alvarez P."/>
            <person name="Gnerre S."/>
            <person name="Grabherr M."/>
            <person name="Kleber M."/>
            <person name="Mauceli E.W."/>
            <person name="Brockman W."/>
            <person name="Rounsley S."/>
            <person name="Young S.K."/>
            <person name="LaButti K."/>
            <person name="Pushparaj V."/>
            <person name="DeCaprio D."/>
            <person name="Crawford M."/>
            <person name="Koehrsen M."/>
            <person name="Engels R."/>
            <person name="Montgomery P."/>
            <person name="Pearson M."/>
            <person name="Howarth C."/>
            <person name="Larson L."/>
            <person name="Luoma S."/>
            <person name="White J."/>
            <person name="Alvarado L."/>
            <person name="Kodira C.D."/>
            <person name="Zeng Q."/>
            <person name="Oleary S."/>
            <person name="Yandava C."/>
            <person name="Denning D.W."/>
            <person name="Nierman W.C."/>
            <person name="Milne T."/>
            <person name="Madden K."/>
        </authorList>
    </citation>
    <scope>NUCLEOTIDE SEQUENCE [LARGE SCALE GENOMIC DNA]</scope>
    <source>
        <strain evidence="3">NIH 2624 / FGSC A1156</strain>
    </source>
</reference>
<dbReference type="Proteomes" id="UP000007963">
    <property type="component" value="Unassembled WGS sequence"/>
</dbReference>
<feature type="compositionally biased region" description="Basic residues" evidence="1">
    <location>
        <begin position="59"/>
        <end position="69"/>
    </location>
</feature>
<dbReference type="AlphaFoldDB" id="Q0CYL2"/>
<proteinExistence type="predicted"/>
<evidence type="ECO:0000313" key="2">
    <source>
        <dbReference type="EMBL" id="EAU37979.1"/>
    </source>
</evidence>